<accession>A0A7M2X357</accession>
<protein>
    <submittedName>
        <fullName evidence="1">Uncharacterized protein</fullName>
    </submittedName>
</protein>
<sequence>MDRVPSRRECLEAGALAAMAGFVTSLSPQTHPQADAADLAPYVPRLNDLRDRLHDKARVWAMGGAETVARPGKSPSDTFVYTVELAQLMEHFARAGDLEPYLKLRQFAVEHVIIDKADDPFTTGFVLWRRAIKVQPDASGTTEGLRMARALWASGKVLNRPQDKSLALTILDGYGRHYTIDQDIWLIRNYFSFGSRSFANNTYVIDYDADFLHAVADDIRESDPAAHKPIADLAARSYELMRRTPTPCGLLYDLVQPELKTMYWGIDVSVFSPNDIVQTNNACTTAATIAKGESGIARKVLAFVKNKLASDGKVYSHYYGRTGERVSRRGIRASETMAIAKLGALLDDKAAVAQFIQIGLPHWEQFVSSAGPEEAWAASEILLGLREVLAVC</sequence>
<reference evidence="1 2" key="1">
    <citation type="submission" date="2020-10" db="EMBL/GenBank/DDBJ databases">
        <title>Wide distribution of Phycisphaera-like planctomycetes from WD2101 soil group in peatlands and genome analysis of the first cultivated representative.</title>
        <authorList>
            <person name="Dedysh S.N."/>
            <person name="Beletsky A.V."/>
            <person name="Ivanova A."/>
            <person name="Kulichevskaya I.S."/>
            <person name="Suzina N.E."/>
            <person name="Philippov D.A."/>
            <person name="Rakitin A.L."/>
            <person name="Mardanov A.V."/>
            <person name="Ravin N.V."/>
        </authorList>
    </citation>
    <scope>NUCLEOTIDE SEQUENCE [LARGE SCALE GENOMIC DNA]</scope>
    <source>
        <strain evidence="1 2">M1803</strain>
    </source>
</reference>
<gene>
    <name evidence="1" type="ORF">IPV69_12675</name>
</gene>
<name>A0A7M2X357_9BACT</name>
<evidence type="ECO:0000313" key="1">
    <source>
        <dbReference type="EMBL" id="QOV92153.1"/>
    </source>
</evidence>
<dbReference type="KEGG" id="hbs:IPV69_12675"/>
<dbReference type="Proteomes" id="UP000593765">
    <property type="component" value="Chromosome"/>
</dbReference>
<dbReference type="RefSeq" id="WP_206295483.1">
    <property type="nucleotide sequence ID" value="NZ_CP063458.1"/>
</dbReference>
<dbReference type="InterPro" id="IPR006311">
    <property type="entry name" value="TAT_signal"/>
</dbReference>
<dbReference type="EMBL" id="CP063458">
    <property type="protein sequence ID" value="QOV92153.1"/>
    <property type="molecule type" value="Genomic_DNA"/>
</dbReference>
<dbReference type="AlphaFoldDB" id="A0A7M2X357"/>
<evidence type="ECO:0000313" key="2">
    <source>
        <dbReference type="Proteomes" id="UP000593765"/>
    </source>
</evidence>
<keyword evidence="2" id="KW-1185">Reference proteome</keyword>
<dbReference type="PROSITE" id="PS51318">
    <property type="entry name" value="TAT"/>
    <property type="match status" value="1"/>
</dbReference>
<organism evidence="1 2">
    <name type="scientific">Humisphaera borealis</name>
    <dbReference type="NCBI Taxonomy" id="2807512"/>
    <lineage>
        <taxon>Bacteria</taxon>
        <taxon>Pseudomonadati</taxon>
        <taxon>Planctomycetota</taxon>
        <taxon>Phycisphaerae</taxon>
        <taxon>Tepidisphaerales</taxon>
        <taxon>Tepidisphaeraceae</taxon>
        <taxon>Humisphaera</taxon>
    </lineage>
</organism>
<proteinExistence type="predicted"/>